<dbReference type="PROSITE" id="PS00618">
    <property type="entry name" value="RECF_2"/>
    <property type="match status" value="1"/>
</dbReference>
<dbReference type="SUPFAM" id="SSF52540">
    <property type="entry name" value="P-loop containing nucleoside triphosphate hydrolases"/>
    <property type="match status" value="1"/>
</dbReference>
<evidence type="ECO:0000256" key="7">
    <source>
        <dbReference type="ARBA" id="ARBA00022840"/>
    </source>
</evidence>
<name>A0A1I1WVW8_9BACT</name>
<keyword evidence="7 9" id="KW-0067">ATP-binding</keyword>
<dbReference type="AlphaFoldDB" id="A0A1I1WVW8"/>
<dbReference type="SMART" id="SM00382">
    <property type="entry name" value="AAA"/>
    <property type="match status" value="1"/>
</dbReference>
<dbReference type="NCBIfam" id="TIGR00611">
    <property type="entry name" value="recf"/>
    <property type="match status" value="1"/>
</dbReference>
<keyword evidence="8 9" id="KW-0238">DNA-binding</keyword>
<comment type="subcellular location">
    <subcellularLocation>
        <location evidence="1 9 10">Cytoplasm</location>
    </subcellularLocation>
</comment>
<dbReference type="PANTHER" id="PTHR32182">
    <property type="entry name" value="DNA REPLICATION AND REPAIR PROTEIN RECF"/>
    <property type="match status" value="1"/>
</dbReference>
<evidence type="ECO:0000259" key="11">
    <source>
        <dbReference type="SMART" id="SM00382"/>
    </source>
</evidence>
<dbReference type="InterPro" id="IPR027417">
    <property type="entry name" value="P-loop_NTPase"/>
</dbReference>
<dbReference type="GO" id="GO:0005737">
    <property type="term" value="C:cytoplasm"/>
    <property type="evidence" value="ECO:0007669"/>
    <property type="project" value="UniProtKB-SubCell"/>
</dbReference>
<dbReference type="Pfam" id="PF02463">
    <property type="entry name" value="SMC_N"/>
    <property type="match status" value="1"/>
</dbReference>
<dbReference type="GO" id="GO:0006260">
    <property type="term" value="P:DNA replication"/>
    <property type="evidence" value="ECO:0007669"/>
    <property type="project" value="UniProtKB-UniRule"/>
</dbReference>
<evidence type="ECO:0000313" key="13">
    <source>
        <dbReference type="Proteomes" id="UP000199400"/>
    </source>
</evidence>
<protein>
    <recommendedName>
        <fullName evidence="3 9">DNA replication and repair protein RecF</fullName>
    </recommendedName>
</protein>
<sequence>MLLQHLSLREFRNFAAGDLDFGARFTVLHGPNGVGKTNILEALYLVATLRSFRSADLGPLVRHGAAEARVEVSGHDRQLGLGTRLAVHLTRTARQTRRLAVADGKTVRSGPDFYGRLRAILFTPEDLGVLRGSPTGRRQFLDRALFARDRAHIADIADYDKLLRSRNRVLRGEDAGIARGQQDTLLDAYDAGLAAAGARIWVRRERLLADLRGAFAEAFAQIHGRHLGVTLEYVTRLAGEPGAESADPQTRLAEALRGARRHDLMRGTTTVGPHRDDFDVRLDGQDAGAFASQGQARALILAFKIAELQDARARAGEAPVLLLDDVSSELDPQRSAQLFEALLREAGQCVLTTTAPHFIGLPAGGDCRYIEVDKGHIKLGGDSGP</sequence>
<gene>
    <name evidence="9" type="primary">recF</name>
    <name evidence="12" type="ORF">SAMN02745121_02562</name>
</gene>
<dbReference type="GO" id="GO:0003697">
    <property type="term" value="F:single-stranded DNA binding"/>
    <property type="evidence" value="ECO:0007669"/>
    <property type="project" value="UniProtKB-UniRule"/>
</dbReference>
<evidence type="ECO:0000256" key="4">
    <source>
        <dbReference type="ARBA" id="ARBA00022490"/>
    </source>
</evidence>
<comment type="similarity">
    <text evidence="2 9 10">Belongs to the RecF family.</text>
</comment>
<dbReference type="InterPro" id="IPR042174">
    <property type="entry name" value="RecF_2"/>
</dbReference>
<feature type="domain" description="AAA+ ATPase" evidence="11">
    <location>
        <begin position="22"/>
        <end position="376"/>
    </location>
</feature>
<keyword evidence="13" id="KW-1185">Reference proteome</keyword>
<dbReference type="Gene3D" id="1.20.1050.90">
    <property type="entry name" value="RecF/RecN/SMC, N-terminal domain"/>
    <property type="match status" value="1"/>
</dbReference>
<proteinExistence type="inferred from homology"/>
<dbReference type="GO" id="GO:0000731">
    <property type="term" value="P:DNA synthesis involved in DNA repair"/>
    <property type="evidence" value="ECO:0007669"/>
    <property type="project" value="TreeGrafter"/>
</dbReference>
<keyword evidence="9 10" id="KW-0227">DNA damage</keyword>
<dbReference type="STRING" id="54.SAMN02745121_02562"/>
<keyword evidence="6 9" id="KW-0547">Nucleotide-binding</keyword>
<dbReference type="Proteomes" id="UP000199400">
    <property type="component" value="Unassembled WGS sequence"/>
</dbReference>
<evidence type="ECO:0000256" key="6">
    <source>
        <dbReference type="ARBA" id="ARBA00022741"/>
    </source>
</evidence>
<evidence type="ECO:0000256" key="2">
    <source>
        <dbReference type="ARBA" id="ARBA00008016"/>
    </source>
</evidence>
<dbReference type="GO" id="GO:0009432">
    <property type="term" value="P:SOS response"/>
    <property type="evidence" value="ECO:0007669"/>
    <property type="project" value="UniProtKB-UniRule"/>
</dbReference>
<evidence type="ECO:0000256" key="8">
    <source>
        <dbReference type="ARBA" id="ARBA00023125"/>
    </source>
</evidence>
<dbReference type="InterPro" id="IPR018078">
    <property type="entry name" value="DNA-binding_RecF_CS"/>
</dbReference>
<evidence type="ECO:0000256" key="3">
    <source>
        <dbReference type="ARBA" id="ARBA00020170"/>
    </source>
</evidence>
<dbReference type="Gene3D" id="3.40.50.300">
    <property type="entry name" value="P-loop containing nucleotide triphosphate hydrolases"/>
    <property type="match status" value="1"/>
</dbReference>
<organism evidence="12 13">
    <name type="scientific">Nannocystis exedens</name>
    <dbReference type="NCBI Taxonomy" id="54"/>
    <lineage>
        <taxon>Bacteria</taxon>
        <taxon>Pseudomonadati</taxon>
        <taxon>Myxococcota</taxon>
        <taxon>Polyangia</taxon>
        <taxon>Nannocystales</taxon>
        <taxon>Nannocystaceae</taxon>
        <taxon>Nannocystis</taxon>
    </lineage>
</organism>
<keyword evidence="5 9" id="KW-0235">DNA replication</keyword>
<evidence type="ECO:0000313" key="12">
    <source>
        <dbReference type="EMBL" id="SFD99161.1"/>
    </source>
</evidence>
<evidence type="ECO:0000256" key="1">
    <source>
        <dbReference type="ARBA" id="ARBA00004496"/>
    </source>
</evidence>
<dbReference type="EMBL" id="FOMX01000007">
    <property type="protein sequence ID" value="SFD99161.1"/>
    <property type="molecule type" value="Genomic_DNA"/>
</dbReference>
<reference evidence="13" key="1">
    <citation type="submission" date="2016-10" db="EMBL/GenBank/DDBJ databases">
        <authorList>
            <person name="Varghese N."/>
            <person name="Submissions S."/>
        </authorList>
    </citation>
    <scope>NUCLEOTIDE SEQUENCE [LARGE SCALE GENOMIC DNA]</scope>
    <source>
        <strain evidence="13">ATCC 25963</strain>
    </source>
</reference>
<accession>A0A1I1WVW8</accession>
<keyword evidence="9 10" id="KW-0742">SOS response</keyword>
<feature type="binding site" evidence="9">
    <location>
        <begin position="30"/>
        <end position="37"/>
    </location>
    <ligand>
        <name>ATP</name>
        <dbReference type="ChEBI" id="CHEBI:30616"/>
    </ligand>
</feature>
<evidence type="ECO:0000256" key="5">
    <source>
        <dbReference type="ARBA" id="ARBA00022705"/>
    </source>
</evidence>
<dbReference type="InterPro" id="IPR003593">
    <property type="entry name" value="AAA+_ATPase"/>
</dbReference>
<evidence type="ECO:0000256" key="10">
    <source>
        <dbReference type="RuleBase" id="RU000578"/>
    </source>
</evidence>
<dbReference type="InterPro" id="IPR001238">
    <property type="entry name" value="DNA-binding_RecF"/>
</dbReference>
<comment type="function">
    <text evidence="9 10">The RecF protein is involved in DNA metabolism; it is required for DNA replication and normal SOS inducibility. RecF binds preferentially to single-stranded, linear DNA. It also seems to bind ATP.</text>
</comment>
<dbReference type="GO" id="GO:0006302">
    <property type="term" value="P:double-strand break repair"/>
    <property type="evidence" value="ECO:0007669"/>
    <property type="project" value="TreeGrafter"/>
</dbReference>
<dbReference type="PANTHER" id="PTHR32182:SF0">
    <property type="entry name" value="DNA REPLICATION AND REPAIR PROTEIN RECF"/>
    <property type="match status" value="1"/>
</dbReference>
<dbReference type="HAMAP" id="MF_00365">
    <property type="entry name" value="RecF"/>
    <property type="match status" value="1"/>
</dbReference>
<keyword evidence="9 10" id="KW-0234">DNA repair</keyword>
<dbReference type="InterPro" id="IPR003395">
    <property type="entry name" value="RecF/RecN/SMC_N"/>
</dbReference>
<keyword evidence="4 9" id="KW-0963">Cytoplasm</keyword>
<evidence type="ECO:0000256" key="9">
    <source>
        <dbReference type="HAMAP-Rule" id="MF_00365"/>
    </source>
</evidence>
<dbReference type="RefSeq" id="WP_170135853.1">
    <property type="nucleotide sequence ID" value="NZ_FOMX01000007.1"/>
</dbReference>
<dbReference type="GO" id="GO:0005524">
    <property type="term" value="F:ATP binding"/>
    <property type="evidence" value="ECO:0007669"/>
    <property type="project" value="UniProtKB-UniRule"/>
</dbReference>